<gene>
    <name evidence="2" type="ORF">Ahy_B06g085128</name>
</gene>
<evidence type="ECO:0000313" key="3">
    <source>
        <dbReference type="Proteomes" id="UP000289738"/>
    </source>
</evidence>
<evidence type="ECO:0000313" key="2">
    <source>
        <dbReference type="EMBL" id="RYR05255.1"/>
    </source>
</evidence>
<comment type="caution">
    <text evidence="2">The sequence shown here is derived from an EMBL/GenBank/DDBJ whole genome shotgun (WGS) entry which is preliminary data.</text>
</comment>
<keyword evidence="1" id="KW-0732">Signal</keyword>
<organism evidence="2 3">
    <name type="scientific">Arachis hypogaea</name>
    <name type="common">Peanut</name>
    <dbReference type="NCBI Taxonomy" id="3818"/>
    <lineage>
        <taxon>Eukaryota</taxon>
        <taxon>Viridiplantae</taxon>
        <taxon>Streptophyta</taxon>
        <taxon>Embryophyta</taxon>
        <taxon>Tracheophyta</taxon>
        <taxon>Spermatophyta</taxon>
        <taxon>Magnoliopsida</taxon>
        <taxon>eudicotyledons</taxon>
        <taxon>Gunneridae</taxon>
        <taxon>Pentapetalae</taxon>
        <taxon>rosids</taxon>
        <taxon>fabids</taxon>
        <taxon>Fabales</taxon>
        <taxon>Fabaceae</taxon>
        <taxon>Papilionoideae</taxon>
        <taxon>50 kb inversion clade</taxon>
        <taxon>dalbergioids sensu lato</taxon>
        <taxon>Dalbergieae</taxon>
        <taxon>Pterocarpus clade</taxon>
        <taxon>Arachis</taxon>
    </lineage>
</organism>
<proteinExistence type="predicted"/>
<name>A0A444YTL7_ARAHY</name>
<evidence type="ECO:0000256" key="1">
    <source>
        <dbReference type="SAM" id="SignalP"/>
    </source>
</evidence>
<sequence length="167" mass="18817">MLKVFMIINLLLLALSTCSPSFARWSILFLHNSEGADCVDFSSVLYPPLQIFHHQKFGLSASVSLPLDSSTVVLLRFYSDNDLQALQAFALRELNTGLQVLDPLLGQTFWSRQGIVSPIPKVSAQFWAGFAPMNAFLMHHFPDMLTLELLQVLSQVLFSKEEDHTLY</sequence>
<dbReference type="Proteomes" id="UP000289738">
    <property type="component" value="Chromosome B06"/>
</dbReference>
<keyword evidence="3" id="KW-1185">Reference proteome</keyword>
<feature type="signal peptide" evidence="1">
    <location>
        <begin position="1"/>
        <end position="23"/>
    </location>
</feature>
<reference evidence="2 3" key="1">
    <citation type="submission" date="2019-01" db="EMBL/GenBank/DDBJ databases">
        <title>Sequencing of cultivated peanut Arachis hypogaea provides insights into genome evolution and oil improvement.</title>
        <authorList>
            <person name="Chen X."/>
        </authorList>
    </citation>
    <scope>NUCLEOTIDE SEQUENCE [LARGE SCALE GENOMIC DNA]</scope>
    <source>
        <strain evidence="3">cv. Fuhuasheng</strain>
        <tissue evidence="2">Leaves</tissue>
    </source>
</reference>
<dbReference type="EMBL" id="SDMP01000016">
    <property type="protein sequence ID" value="RYR05255.1"/>
    <property type="molecule type" value="Genomic_DNA"/>
</dbReference>
<accession>A0A444YTL7</accession>
<dbReference type="AlphaFoldDB" id="A0A444YTL7"/>
<protein>
    <submittedName>
        <fullName evidence="2">Uncharacterized protein</fullName>
    </submittedName>
</protein>
<feature type="chain" id="PRO_5019232783" evidence="1">
    <location>
        <begin position="24"/>
        <end position="167"/>
    </location>
</feature>